<organism evidence="1">
    <name type="scientific">Guillardia theta (strain CCMP2712)</name>
    <name type="common">Cryptophyte</name>
    <dbReference type="NCBI Taxonomy" id="905079"/>
    <lineage>
        <taxon>Eukaryota</taxon>
        <taxon>Cryptophyceae</taxon>
        <taxon>Pyrenomonadales</taxon>
        <taxon>Geminigeraceae</taxon>
        <taxon>Guillardia</taxon>
    </lineage>
</organism>
<reference evidence="3" key="2">
    <citation type="submission" date="2012-11" db="EMBL/GenBank/DDBJ databases">
        <authorList>
            <person name="Kuo A."/>
            <person name="Curtis B.A."/>
            <person name="Tanifuji G."/>
            <person name="Burki F."/>
            <person name="Gruber A."/>
            <person name="Irimia M."/>
            <person name="Maruyama S."/>
            <person name="Arias M.C."/>
            <person name="Ball S.G."/>
            <person name="Gile G.H."/>
            <person name="Hirakawa Y."/>
            <person name="Hopkins J.F."/>
            <person name="Rensing S.A."/>
            <person name="Schmutz J."/>
            <person name="Symeonidi A."/>
            <person name="Elias M."/>
            <person name="Eveleigh R.J."/>
            <person name="Herman E.K."/>
            <person name="Klute M.J."/>
            <person name="Nakayama T."/>
            <person name="Obornik M."/>
            <person name="Reyes-Prieto A."/>
            <person name="Armbrust E.V."/>
            <person name="Aves S.J."/>
            <person name="Beiko R.G."/>
            <person name="Coutinho P."/>
            <person name="Dacks J.B."/>
            <person name="Durnford D.G."/>
            <person name="Fast N.M."/>
            <person name="Green B.R."/>
            <person name="Grisdale C."/>
            <person name="Hempe F."/>
            <person name="Henrissat B."/>
            <person name="Hoppner M.P."/>
            <person name="Ishida K.-I."/>
            <person name="Kim E."/>
            <person name="Koreny L."/>
            <person name="Kroth P.G."/>
            <person name="Liu Y."/>
            <person name="Malik S.-B."/>
            <person name="Maier U.G."/>
            <person name="McRose D."/>
            <person name="Mock T."/>
            <person name="Neilson J.A."/>
            <person name="Onodera N.T."/>
            <person name="Poole A.M."/>
            <person name="Pritham E.J."/>
            <person name="Richards T.A."/>
            <person name="Rocap G."/>
            <person name="Roy S.W."/>
            <person name="Sarai C."/>
            <person name="Schaack S."/>
            <person name="Shirato S."/>
            <person name="Slamovits C.H."/>
            <person name="Spencer D.F."/>
            <person name="Suzuki S."/>
            <person name="Worden A.Z."/>
            <person name="Zauner S."/>
            <person name="Barry K."/>
            <person name="Bell C."/>
            <person name="Bharti A.K."/>
            <person name="Crow J.A."/>
            <person name="Grimwood J."/>
            <person name="Kramer R."/>
            <person name="Lindquist E."/>
            <person name="Lucas S."/>
            <person name="Salamov A."/>
            <person name="McFadden G.I."/>
            <person name="Lane C.E."/>
            <person name="Keeling P.J."/>
            <person name="Gray M.W."/>
            <person name="Grigoriev I.V."/>
            <person name="Archibald J.M."/>
        </authorList>
    </citation>
    <scope>NUCLEOTIDE SEQUENCE</scope>
    <source>
        <strain evidence="3">CCMP2712</strain>
    </source>
</reference>
<protein>
    <submittedName>
        <fullName evidence="1 2">Uncharacterized protein</fullName>
    </submittedName>
</protein>
<evidence type="ECO:0000313" key="3">
    <source>
        <dbReference type="Proteomes" id="UP000011087"/>
    </source>
</evidence>
<sequence>MPFASFIHRDESVAQQVIQEMLPMQDIHDVLNDLHSSQSSNEQEMRMHILQLRTMMKSLINMAEVACHEVERRCQALHDLRSSTSADSITNKSFQNKDEGERHVYDPEVSELFPNFISFNSDSSPIPYLQTIQSLVRSNQLGEHWDLLQDNV</sequence>
<dbReference type="RefSeq" id="XP_005839001.1">
    <property type="nucleotide sequence ID" value="XM_005838944.1"/>
</dbReference>
<evidence type="ECO:0000313" key="1">
    <source>
        <dbReference type="EMBL" id="EKX52021.1"/>
    </source>
</evidence>
<dbReference type="EnsemblProtists" id="EKX52021">
    <property type="protein sequence ID" value="EKX52021"/>
    <property type="gene ID" value="GUITHDRAFT_150655"/>
</dbReference>
<dbReference type="EMBL" id="JH992973">
    <property type="protein sequence ID" value="EKX52021.1"/>
    <property type="molecule type" value="Genomic_DNA"/>
</dbReference>
<dbReference type="KEGG" id="gtt:GUITHDRAFT_150655"/>
<dbReference type="GeneID" id="17308973"/>
<gene>
    <name evidence="1" type="ORF">GUITHDRAFT_150655</name>
</gene>
<reference evidence="1 3" key="1">
    <citation type="journal article" date="2012" name="Nature">
        <title>Algal genomes reveal evolutionary mosaicism and the fate of nucleomorphs.</title>
        <authorList>
            <consortium name="DOE Joint Genome Institute"/>
            <person name="Curtis B.A."/>
            <person name="Tanifuji G."/>
            <person name="Burki F."/>
            <person name="Gruber A."/>
            <person name="Irimia M."/>
            <person name="Maruyama S."/>
            <person name="Arias M.C."/>
            <person name="Ball S.G."/>
            <person name="Gile G.H."/>
            <person name="Hirakawa Y."/>
            <person name="Hopkins J.F."/>
            <person name="Kuo A."/>
            <person name="Rensing S.A."/>
            <person name="Schmutz J."/>
            <person name="Symeonidi A."/>
            <person name="Elias M."/>
            <person name="Eveleigh R.J."/>
            <person name="Herman E.K."/>
            <person name="Klute M.J."/>
            <person name="Nakayama T."/>
            <person name="Obornik M."/>
            <person name="Reyes-Prieto A."/>
            <person name="Armbrust E.V."/>
            <person name="Aves S.J."/>
            <person name="Beiko R.G."/>
            <person name="Coutinho P."/>
            <person name="Dacks J.B."/>
            <person name="Durnford D.G."/>
            <person name="Fast N.M."/>
            <person name="Green B.R."/>
            <person name="Grisdale C.J."/>
            <person name="Hempel F."/>
            <person name="Henrissat B."/>
            <person name="Hoppner M.P."/>
            <person name="Ishida K."/>
            <person name="Kim E."/>
            <person name="Koreny L."/>
            <person name="Kroth P.G."/>
            <person name="Liu Y."/>
            <person name="Malik S.B."/>
            <person name="Maier U.G."/>
            <person name="McRose D."/>
            <person name="Mock T."/>
            <person name="Neilson J.A."/>
            <person name="Onodera N.T."/>
            <person name="Poole A.M."/>
            <person name="Pritham E.J."/>
            <person name="Richards T.A."/>
            <person name="Rocap G."/>
            <person name="Roy S.W."/>
            <person name="Sarai C."/>
            <person name="Schaack S."/>
            <person name="Shirato S."/>
            <person name="Slamovits C.H."/>
            <person name="Spencer D.F."/>
            <person name="Suzuki S."/>
            <person name="Worden A.Z."/>
            <person name="Zauner S."/>
            <person name="Barry K."/>
            <person name="Bell C."/>
            <person name="Bharti A.K."/>
            <person name="Crow J.A."/>
            <person name="Grimwood J."/>
            <person name="Kramer R."/>
            <person name="Lindquist E."/>
            <person name="Lucas S."/>
            <person name="Salamov A."/>
            <person name="McFadden G.I."/>
            <person name="Lane C.E."/>
            <person name="Keeling P.J."/>
            <person name="Gray M.W."/>
            <person name="Grigoriev I.V."/>
            <person name="Archibald J.M."/>
        </authorList>
    </citation>
    <scope>NUCLEOTIDE SEQUENCE</scope>
    <source>
        <strain evidence="1 3">CCMP2712</strain>
    </source>
</reference>
<accession>L1JTX8</accession>
<name>L1JTX8_GUITC</name>
<keyword evidence="3" id="KW-1185">Reference proteome</keyword>
<evidence type="ECO:0000313" key="2">
    <source>
        <dbReference type="EnsemblProtists" id="EKX52021"/>
    </source>
</evidence>
<dbReference type="Proteomes" id="UP000011087">
    <property type="component" value="Unassembled WGS sequence"/>
</dbReference>
<dbReference type="AlphaFoldDB" id="L1JTX8"/>
<reference evidence="2" key="3">
    <citation type="submission" date="2015-06" db="UniProtKB">
        <authorList>
            <consortium name="EnsemblProtists"/>
        </authorList>
    </citation>
    <scope>IDENTIFICATION</scope>
</reference>
<dbReference type="HOGENOM" id="CLU_1727097_0_0_1"/>
<proteinExistence type="predicted"/>
<feature type="non-terminal residue" evidence="1">
    <location>
        <position position="152"/>
    </location>
</feature>
<dbReference type="PaxDb" id="55529-EKX52021"/>